<gene>
    <name evidence="1" type="ORF">HK103_004190</name>
</gene>
<reference evidence="1" key="1">
    <citation type="submission" date="2020-05" db="EMBL/GenBank/DDBJ databases">
        <title>Phylogenomic resolution of chytrid fungi.</title>
        <authorList>
            <person name="Stajich J.E."/>
            <person name="Amses K."/>
            <person name="Simmons R."/>
            <person name="Seto K."/>
            <person name="Myers J."/>
            <person name="Bonds A."/>
            <person name="Quandt C.A."/>
            <person name="Barry K."/>
            <person name="Liu P."/>
            <person name="Grigoriev I."/>
            <person name="Longcore J.E."/>
            <person name="James T.Y."/>
        </authorList>
    </citation>
    <scope>NUCLEOTIDE SEQUENCE</scope>
    <source>
        <strain evidence="1">PLAUS21</strain>
    </source>
</reference>
<dbReference type="EMBL" id="JADGKB010000033">
    <property type="protein sequence ID" value="KAJ3257899.1"/>
    <property type="molecule type" value="Genomic_DNA"/>
</dbReference>
<sequence>MERKELKTYEISYQREQNTALSTINLSRPLRVPTPPQTIQPIDWSWVQVNKKNTHGDSSDSDSLEIVSLHGSEMEASKTDNVGGLLGLGISRKSIPTQFHSIMDQPFRAAVLANKYPEKFNNSPSQDILGSFIMMDRTSSRGSFAKIDSDIPETGSPKLLPILLSDLDISNFHSDLEHQDVKSAEATKISDPQLDTLVFAIGKKSAKLSEEDTLTDIQIVDDNSHSAESIPKKIPPPEEPPTLEELLKIYLQNFKNEFFDIDAFITGLFSEETYL</sequence>
<evidence type="ECO:0000313" key="2">
    <source>
        <dbReference type="Proteomes" id="UP001210925"/>
    </source>
</evidence>
<proteinExistence type="predicted"/>
<evidence type="ECO:0000313" key="1">
    <source>
        <dbReference type="EMBL" id="KAJ3257899.1"/>
    </source>
</evidence>
<dbReference type="AlphaFoldDB" id="A0AAD5Y3L9"/>
<comment type="caution">
    <text evidence="1">The sequence shown here is derived from an EMBL/GenBank/DDBJ whole genome shotgun (WGS) entry which is preliminary data.</text>
</comment>
<keyword evidence="2" id="KW-1185">Reference proteome</keyword>
<organism evidence="1 2">
    <name type="scientific">Boothiomyces macroporosus</name>
    <dbReference type="NCBI Taxonomy" id="261099"/>
    <lineage>
        <taxon>Eukaryota</taxon>
        <taxon>Fungi</taxon>
        <taxon>Fungi incertae sedis</taxon>
        <taxon>Chytridiomycota</taxon>
        <taxon>Chytridiomycota incertae sedis</taxon>
        <taxon>Chytridiomycetes</taxon>
        <taxon>Rhizophydiales</taxon>
        <taxon>Terramycetaceae</taxon>
        <taxon>Boothiomyces</taxon>
    </lineage>
</organism>
<name>A0AAD5Y3L9_9FUNG</name>
<accession>A0AAD5Y3L9</accession>
<dbReference type="Proteomes" id="UP001210925">
    <property type="component" value="Unassembled WGS sequence"/>
</dbReference>
<protein>
    <submittedName>
        <fullName evidence="1">Uncharacterized protein</fullName>
    </submittedName>
</protein>